<dbReference type="PANTHER" id="PTHR24123:SF142">
    <property type="entry name" value="ANKYRIN"/>
    <property type="match status" value="1"/>
</dbReference>
<sequence>MFRNARRKSVQQFSTAEPSASAEYRKKSHAYLCVETSRYFFRKLSSAIVLTFALIIIAAAEPSNAQDTTAEDVASAILNNEIDRSASLLTQNQGILNGAEILLAIEAGVRTGDYTILQKILQAADLESESAFIAAFVAGQTVNVDAIREIALRNDGLMNNVMLEAVLGLRVHPEQSQPYLKVAILERLGQLGINMENITSDFISADEVAQAESWGILGPIMEQPVVSGFDDPVLVALRILVEMGADIESPHLSGDRTALQLAIDVGDPVLVHEIIRLGAAPGDSSLPVMFDLLVSMARNEQWQRFDILYSENDLPDDIIRGPDSEGRYLLPYLIRRSAGDRAIWLLGKRELPASAIGSGQERPITAAARLGDVELVSALVARGADPRKTDHDWPLRAAARAYHSQAMLRLVAAGADVNAVDPQGRSFLHGFVLASDGYEEPINFADLRAVLPEVDGIVAAAFAAGLNLDLKDAMGRTILHTAFGIAIKEGQYGFLSVPGTPDEERIFEAERLIRSLVRYGAKIDDRAIEKAFSIGSSKTLDLLLELGGSLDVEIDGSPMLHYVLTTETNFDTFWLNPALSHVLGLASLIDAEMALVLVSHGAPTPPVGAGAQTYLLNAAASGNPKLLKALHKTGYSHDGIQDTLMEIALFNGDSAMVEALVGSGVDPSHVGTKFSRSTALHHLVEADTRQTGNRRPILGSRQQSAVTRLLELGFDMGLRDRSGNTVLDLAGANGRTQAALIEAIANVDKPLPPLHVAVQEHDMVRLQALLDASEKNIDGLDGLGRTALTLALQKGFQEEAILLLRRGAGVALAPRNAYQLSDLNYATDNATANAFLVNMLQRRFVRRGDGTALNAPQTVIDAYGAARSFALPELRWAVTCEKRCTPALDEIPASGIMSESEILSLPIIAGIRFVSRANDDVNIRTYSLSGYWIDHVQLSDIYTATEVGASPVLLSARGNLTIPSCSFDFVTDMVCSPQLTVRNLTRLPKDGQEGSLFRGPVPILVRQGTQSYPLRAGEFHVFDRSEGVLEIVVGPFTTKEFSIEFAVETDPGERFDLKSGFGARERLDAYAQLRTLFDRLEQLDPSNGAAVKSTAAAMNALSAYIAREKYLENAVARTRELANDIAGLDQSVRLVREQIQAGSTASAEDVHFIIALIDEMLEAAAGNREVFDYMRERLLAVARSLEAGSAATADLREQLFTEVDRKILLYQVYALEVAQFVGPDLLSETLKLPEATLAGIQQNTGAGDRWISRTAMNGTGDALISTIGLN</sequence>
<dbReference type="PATRIC" id="fig|1231392.3.peg.883"/>
<accession>K2HCQ9</accession>
<reference evidence="4 5" key="1">
    <citation type="journal article" date="2012" name="J. Bacteriol.">
        <title>Draft Genome Sequence of Oceaniovalibus guishaninsula JLT2003T.</title>
        <authorList>
            <person name="Tang K."/>
            <person name="Liu K."/>
            <person name="Jiao N."/>
        </authorList>
    </citation>
    <scope>NUCLEOTIDE SEQUENCE [LARGE SCALE GENOMIC DNA]</scope>
    <source>
        <strain evidence="4 5">JLT2003</strain>
    </source>
</reference>
<dbReference type="PANTHER" id="PTHR24123">
    <property type="entry name" value="ANKYRIN REPEAT-CONTAINING"/>
    <property type="match status" value="1"/>
</dbReference>
<evidence type="ECO:0000256" key="2">
    <source>
        <dbReference type="ARBA" id="ARBA00023043"/>
    </source>
</evidence>
<dbReference type="RefSeq" id="WP_007426031.1">
    <property type="nucleotide sequence ID" value="NZ_AMGO01000011.1"/>
</dbReference>
<name>K2HCQ9_9RHOB</name>
<dbReference type="Proteomes" id="UP000006765">
    <property type="component" value="Unassembled WGS sequence"/>
</dbReference>
<dbReference type="STRING" id="1231392.OCGS_0878"/>
<evidence type="ECO:0000256" key="3">
    <source>
        <dbReference type="PROSITE-ProRule" id="PRU00023"/>
    </source>
</evidence>
<dbReference type="OrthoDB" id="8481470at2"/>
<dbReference type="SMART" id="SM00248">
    <property type="entry name" value="ANK"/>
    <property type="match status" value="8"/>
</dbReference>
<comment type="caution">
    <text evidence="4">The sequence shown here is derived from an EMBL/GenBank/DDBJ whole genome shotgun (WGS) entry which is preliminary data.</text>
</comment>
<dbReference type="InterPro" id="IPR036770">
    <property type="entry name" value="Ankyrin_rpt-contain_sf"/>
</dbReference>
<dbReference type="InterPro" id="IPR051165">
    <property type="entry name" value="Multifunctional_ANK_Repeat"/>
</dbReference>
<keyword evidence="1" id="KW-0677">Repeat</keyword>
<organism evidence="4 5">
    <name type="scientific">Oceaniovalibus guishaninsula JLT2003</name>
    <dbReference type="NCBI Taxonomy" id="1231392"/>
    <lineage>
        <taxon>Bacteria</taxon>
        <taxon>Pseudomonadati</taxon>
        <taxon>Pseudomonadota</taxon>
        <taxon>Alphaproteobacteria</taxon>
        <taxon>Rhodobacterales</taxon>
        <taxon>Roseobacteraceae</taxon>
        <taxon>Oceaniovalibus</taxon>
    </lineage>
</organism>
<dbReference type="eggNOG" id="COG0666">
    <property type="taxonomic scope" value="Bacteria"/>
</dbReference>
<keyword evidence="5" id="KW-1185">Reference proteome</keyword>
<dbReference type="SUPFAM" id="SSF48403">
    <property type="entry name" value="Ankyrin repeat"/>
    <property type="match status" value="2"/>
</dbReference>
<evidence type="ECO:0000313" key="5">
    <source>
        <dbReference type="Proteomes" id="UP000006765"/>
    </source>
</evidence>
<dbReference type="Gene3D" id="1.25.40.20">
    <property type="entry name" value="Ankyrin repeat-containing domain"/>
    <property type="match status" value="3"/>
</dbReference>
<proteinExistence type="predicted"/>
<protein>
    <submittedName>
        <fullName evidence="4">Uncharacterized protein</fullName>
    </submittedName>
</protein>
<dbReference type="AlphaFoldDB" id="K2HCQ9"/>
<keyword evidence="2 3" id="KW-0040">ANK repeat</keyword>
<gene>
    <name evidence="4" type="ORF">OCGS_0878</name>
</gene>
<evidence type="ECO:0000313" key="4">
    <source>
        <dbReference type="EMBL" id="EKE45183.1"/>
    </source>
</evidence>
<evidence type="ECO:0000256" key="1">
    <source>
        <dbReference type="ARBA" id="ARBA00022737"/>
    </source>
</evidence>
<dbReference type="EMBL" id="AMGO01000011">
    <property type="protein sequence ID" value="EKE45183.1"/>
    <property type="molecule type" value="Genomic_DNA"/>
</dbReference>
<dbReference type="InterPro" id="IPR002110">
    <property type="entry name" value="Ankyrin_rpt"/>
</dbReference>
<dbReference type="PROSITE" id="PS50088">
    <property type="entry name" value="ANK_REPEAT"/>
    <property type="match status" value="1"/>
</dbReference>
<feature type="repeat" description="ANK" evidence="3">
    <location>
        <begin position="359"/>
        <end position="391"/>
    </location>
</feature>